<keyword evidence="3" id="KW-1185">Reference proteome</keyword>
<evidence type="ECO:0000313" key="2">
    <source>
        <dbReference type="EMBL" id="MEJ5975314.1"/>
    </source>
</evidence>
<proteinExistence type="predicted"/>
<dbReference type="RefSeq" id="WP_339585273.1">
    <property type="nucleotide sequence ID" value="NZ_JBBHJZ010000001.1"/>
</dbReference>
<keyword evidence="1" id="KW-0812">Transmembrane</keyword>
<dbReference type="Proteomes" id="UP001361239">
    <property type="component" value="Unassembled WGS sequence"/>
</dbReference>
<dbReference type="EMBL" id="JBBHJZ010000001">
    <property type="protein sequence ID" value="MEJ5975314.1"/>
    <property type="molecule type" value="Genomic_DNA"/>
</dbReference>
<gene>
    <name evidence="2" type="ORF">WG901_01600</name>
</gene>
<feature type="transmembrane region" description="Helical" evidence="1">
    <location>
        <begin position="52"/>
        <end position="71"/>
    </location>
</feature>
<accession>A0ABU8RQG9</accession>
<comment type="caution">
    <text evidence="2">The sequence shown here is derived from an EMBL/GenBank/DDBJ whole genome shotgun (WGS) entry which is preliminary data.</text>
</comment>
<sequence length="344" mass="37482">MMRGRSLVSAFPLEGFVVLYLLAYLPNVMITRLVSTTPHAGLGRPLTGLETLPASLIVSLVLTYLFIWLSGWHRDANAVQIAGRRIPVPTRYTLMSGVGTSLVLFTVPLSFTIPDVSIPFIQLLMRGDVLVIAPLVDMAFGRKVRWWSWVALAMVLVALCITLLDRGGLKLPPLAILTVVLYTVGYFMRLWVMTKISKSGDPASVRRYFVEEKVIALPLSVVVLGLISASGIGGQSGELEWGFFAVWSDPVMWPLFWIGCTLTVISVLAIIILLDPRENAYCVPLERAASLVAGVGGAVLLAWFWGLAMPRTAELIGAGILIAAIVLLSIAPRLSQRQARAETN</sequence>
<feature type="transmembrane region" description="Helical" evidence="1">
    <location>
        <begin position="7"/>
        <end position="25"/>
    </location>
</feature>
<reference evidence="2 3" key="1">
    <citation type="submission" date="2024-03" db="EMBL/GenBank/DDBJ databases">
        <authorList>
            <person name="Jo J.-H."/>
        </authorList>
    </citation>
    <scope>NUCLEOTIDE SEQUENCE [LARGE SCALE GENOMIC DNA]</scope>
    <source>
        <strain evidence="2 3">PS1R-30</strain>
    </source>
</reference>
<feature type="transmembrane region" description="Helical" evidence="1">
    <location>
        <begin position="288"/>
        <end position="306"/>
    </location>
</feature>
<keyword evidence="1" id="KW-1133">Transmembrane helix</keyword>
<feature type="transmembrane region" description="Helical" evidence="1">
    <location>
        <begin position="146"/>
        <end position="165"/>
    </location>
</feature>
<feature type="transmembrane region" description="Helical" evidence="1">
    <location>
        <begin position="312"/>
        <end position="331"/>
    </location>
</feature>
<evidence type="ECO:0000313" key="3">
    <source>
        <dbReference type="Proteomes" id="UP001361239"/>
    </source>
</evidence>
<feature type="transmembrane region" description="Helical" evidence="1">
    <location>
        <begin position="92"/>
        <end position="113"/>
    </location>
</feature>
<name>A0ABU8RQG9_9SPHN</name>
<protein>
    <submittedName>
        <fullName evidence="2">Uncharacterized protein</fullName>
    </submittedName>
</protein>
<keyword evidence="1" id="KW-0472">Membrane</keyword>
<feature type="transmembrane region" description="Helical" evidence="1">
    <location>
        <begin position="119"/>
        <end position="139"/>
    </location>
</feature>
<feature type="transmembrane region" description="Helical" evidence="1">
    <location>
        <begin position="254"/>
        <end position="276"/>
    </location>
</feature>
<organism evidence="2 3">
    <name type="scientific">Novosphingobium anseongense</name>
    <dbReference type="NCBI Taxonomy" id="3133436"/>
    <lineage>
        <taxon>Bacteria</taxon>
        <taxon>Pseudomonadati</taxon>
        <taxon>Pseudomonadota</taxon>
        <taxon>Alphaproteobacteria</taxon>
        <taxon>Sphingomonadales</taxon>
        <taxon>Sphingomonadaceae</taxon>
        <taxon>Novosphingobium</taxon>
    </lineage>
</organism>
<feature type="transmembrane region" description="Helical" evidence="1">
    <location>
        <begin position="214"/>
        <end position="234"/>
    </location>
</feature>
<evidence type="ECO:0000256" key="1">
    <source>
        <dbReference type="SAM" id="Phobius"/>
    </source>
</evidence>
<feature type="transmembrane region" description="Helical" evidence="1">
    <location>
        <begin position="171"/>
        <end position="193"/>
    </location>
</feature>